<evidence type="ECO:0000256" key="2">
    <source>
        <dbReference type="ARBA" id="ARBA00007814"/>
    </source>
</evidence>
<dbReference type="SUPFAM" id="SSF140864">
    <property type="entry name" value="TROVE domain-like"/>
    <property type="match status" value="1"/>
</dbReference>
<sequence>MSRAVQRFTEPLYNTQGYRAHSRSVEEEYLQMLLTNTLGHTFYAAAHDLLAQAAETHEALVELNPEFMAKALVFARQKGFMRLQPIYGLAVLSKARPDLFAQVFAHVVLIPPDLADFLTILTGMGRGQGGRAVKRQVALFLRQTSEYWAIKYGGRGRGYNLGDAIATAHPVPTDERQQALFRYLRGHETTLADLPQIAAVERLKQAGQDKERVRLIREGKLPYETVTGAVTANKRIWEALLYQMPLRHLNMLDREGLLERPQHLRYVVDRLGDAEALRKSKILPLRFATAYDQVKHPVVKEALAQAVDLTFESLPKLPGRTAILLDISGSMDGEYLRTGSVFALALYKKTGGSSIFLTFDDQVHDPKPSRQAGILLQASRIRARGGTDTGAPIRRLTELREHVDQIIIITDEQQNDGSPFYTELRRYRSSINREAKAFVVDLSPYRGAMVPREDRQTHYIYGWSDQVLSYIAAAAHGFDSMSARVSRIELEHLGDRSKSEGYSKHSGPDG</sequence>
<dbReference type="GO" id="GO:0046872">
    <property type="term" value="F:metal ion binding"/>
    <property type="evidence" value="ECO:0007669"/>
    <property type="project" value="UniProtKB-KW"/>
</dbReference>
<dbReference type="EMBL" id="CP041217">
    <property type="protein sequence ID" value="QDH22157.1"/>
    <property type="molecule type" value="Genomic_DNA"/>
</dbReference>
<reference evidence="8 9" key="1">
    <citation type="submission" date="2019-06" db="EMBL/GenBank/DDBJ databases">
        <title>Saccharibacillus brassicae sp. nov., an endophytic bacterium isolated from Chinese cabbage seeds (Brassica pekinensis).</title>
        <authorList>
            <person name="Jiang L."/>
            <person name="Lee J."/>
            <person name="Kim S.W."/>
        </authorList>
    </citation>
    <scope>NUCLEOTIDE SEQUENCE [LARGE SCALE GENOMIC DNA]</scope>
    <source>
        <strain evidence="9">KCTC 43072 / ATSA2</strain>
    </source>
</reference>
<keyword evidence="9" id="KW-1185">Reference proteome</keyword>
<evidence type="ECO:0000256" key="6">
    <source>
        <dbReference type="ARBA" id="ARBA00023274"/>
    </source>
</evidence>
<dbReference type="InterPro" id="IPR040322">
    <property type="entry name" value="TROVE2"/>
</dbReference>
<dbReference type="SUPFAM" id="SSF53300">
    <property type="entry name" value="vWA-like"/>
    <property type="match status" value="1"/>
</dbReference>
<keyword evidence="3" id="KW-0963">Cytoplasm</keyword>
<dbReference type="Proteomes" id="UP000316968">
    <property type="component" value="Chromosome"/>
</dbReference>
<dbReference type="OrthoDB" id="208855at2"/>
<dbReference type="InterPro" id="IPR008858">
    <property type="entry name" value="TROVE_dom"/>
</dbReference>
<dbReference type="PANTHER" id="PTHR14202">
    <property type="entry name" value="60 KDA RIBONUCLEOPROTEIN SSA/RO"/>
    <property type="match status" value="1"/>
</dbReference>
<evidence type="ECO:0000313" key="9">
    <source>
        <dbReference type="Proteomes" id="UP000316968"/>
    </source>
</evidence>
<dbReference type="GO" id="GO:0003723">
    <property type="term" value="F:RNA binding"/>
    <property type="evidence" value="ECO:0007669"/>
    <property type="project" value="UniProtKB-KW"/>
</dbReference>
<evidence type="ECO:0000256" key="1">
    <source>
        <dbReference type="ARBA" id="ARBA00004496"/>
    </source>
</evidence>
<evidence type="ECO:0000256" key="4">
    <source>
        <dbReference type="ARBA" id="ARBA00022723"/>
    </source>
</evidence>
<evidence type="ECO:0000259" key="7">
    <source>
        <dbReference type="PROSITE" id="PS50988"/>
    </source>
</evidence>
<comment type="similarity">
    <text evidence="2">Belongs to the Ro 60 kDa family.</text>
</comment>
<organism evidence="8 9">
    <name type="scientific">Saccharibacillus brassicae</name>
    <dbReference type="NCBI Taxonomy" id="2583377"/>
    <lineage>
        <taxon>Bacteria</taxon>
        <taxon>Bacillati</taxon>
        <taxon>Bacillota</taxon>
        <taxon>Bacilli</taxon>
        <taxon>Bacillales</taxon>
        <taxon>Paenibacillaceae</taxon>
        <taxon>Saccharibacillus</taxon>
    </lineage>
</organism>
<keyword evidence="6" id="KW-0687">Ribonucleoprotein</keyword>
<feature type="domain" description="TROVE" evidence="7">
    <location>
        <begin position="12"/>
        <end position="319"/>
    </location>
</feature>
<dbReference type="PROSITE" id="PS50988">
    <property type="entry name" value="TROVE"/>
    <property type="match status" value="1"/>
</dbReference>
<dbReference type="GO" id="GO:0005737">
    <property type="term" value="C:cytoplasm"/>
    <property type="evidence" value="ECO:0007669"/>
    <property type="project" value="UniProtKB-SubCell"/>
</dbReference>
<accession>A0A4Y6V117</accession>
<name>A0A4Y6V117_SACBS</name>
<proteinExistence type="inferred from homology"/>
<dbReference type="InterPro" id="IPR037214">
    <property type="entry name" value="TROVE_dom_sf"/>
</dbReference>
<evidence type="ECO:0000256" key="3">
    <source>
        <dbReference type="ARBA" id="ARBA00022490"/>
    </source>
</evidence>
<comment type="subcellular location">
    <subcellularLocation>
        <location evidence="1">Cytoplasm</location>
    </subcellularLocation>
</comment>
<dbReference type="KEGG" id="saca:FFV09_15680"/>
<dbReference type="CDD" id="cd00198">
    <property type="entry name" value="vWFA"/>
    <property type="match status" value="1"/>
</dbReference>
<dbReference type="Gene3D" id="3.40.50.410">
    <property type="entry name" value="von Willebrand factor, type A domain"/>
    <property type="match status" value="1"/>
</dbReference>
<keyword evidence="5" id="KW-0694">RNA-binding</keyword>
<dbReference type="InterPro" id="IPR036465">
    <property type="entry name" value="vWFA_dom_sf"/>
</dbReference>
<dbReference type="Pfam" id="PF05731">
    <property type="entry name" value="TROVE"/>
    <property type="match status" value="1"/>
</dbReference>
<gene>
    <name evidence="8" type="ORF">FFV09_15680</name>
</gene>
<keyword evidence="4" id="KW-0479">Metal-binding</keyword>
<evidence type="ECO:0000256" key="5">
    <source>
        <dbReference type="ARBA" id="ARBA00022884"/>
    </source>
</evidence>
<dbReference type="AlphaFoldDB" id="A0A4Y6V117"/>
<dbReference type="GO" id="GO:1990904">
    <property type="term" value="C:ribonucleoprotein complex"/>
    <property type="evidence" value="ECO:0007669"/>
    <property type="project" value="UniProtKB-KW"/>
</dbReference>
<protein>
    <submittedName>
        <fullName evidence="8">TROVE domain-containing protein</fullName>
    </submittedName>
</protein>
<evidence type="ECO:0000313" key="8">
    <source>
        <dbReference type="EMBL" id="QDH22157.1"/>
    </source>
</evidence>
<dbReference type="InterPro" id="IPR056800">
    <property type="entry name" value="vWA_Ro60"/>
</dbReference>
<dbReference type="Pfam" id="PF25045">
    <property type="entry name" value="vWA_Ro60"/>
    <property type="match status" value="1"/>
</dbReference>
<dbReference type="PANTHER" id="PTHR14202:SF0">
    <property type="entry name" value="RNA-BINDING PROTEIN RO60"/>
    <property type="match status" value="1"/>
</dbReference>
<dbReference type="RefSeq" id="WP_141448701.1">
    <property type="nucleotide sequence ID" value="NZ_CP041217.1"/>
</dbReference>